<dbReference type="Pfam" id="PF00069">
    <property type="entry name" value="Pkinase"/>
    <property type="match status" value="1"/>
</dbReference>
<gene>
    <name evidence="3" type="ORF">Vbra_8995</name>
</gene>
<dbReference type="Gene3D" id="1.10.510.10">
    <property type="entry name" value="Transferase(Phosphotransferase) domain 1"/>
    <property type="match status" value="1"/>
</dbReference>
<evidence type="ECO:0000313" key="4">
    <source>
        <dbReference type="Proteomes" id="UP000041254"/>
    </source>
</evidence>
<dbReference type="PROSITE" id="PS50011">
    <property type="entry name" value="PROTEIN_KINASE_DOM"/>
    <property type="match status" value="1"/>
</dbReference>
<protein>
    <recommendedName>
        <fullName evidence="2">Protein kinase domain-containing protein</fullName>
    </recommendedName>
</protein>
<feature type="domain" description="Protein kinase" evidence="2">
    <location>
        <begin position="106"/>
        <end position="425"/>
    </location>
</feature>
<sequence length="494" mass="53917">MLAAPHMGSSFGGFGAVLDGVRVDNESLEAAQDEVTDPERARRRFDVLVWHIEAARARHQQHEGQGEQRGGAGEDLGMALVLLRGLCNPNVSERESLAALDPKLRGFAPIILGGGESGESVVVSAVHREEGEMALKISTGAAYDRIMPPAALRRQRLMSQTPPMCEWGAVHQEFIFPMDPHSPVCAPMFLGGGDNVVLVGISTAGKWERAVKIYTTHKDDQVGRIEIFRSATFQGMVAMTSPYVVPAGAAVITGHHVCIAFPMARNDAVYGGVHRGVSLDHLLLFEASLRAGCFLMPSLSGFRHYIRSGDWIGRMGNVEYSPPEVLRMKRGQPYSQKVDIFAFGVLVFRLVFGITPYAALGKEAFLHVFSSEVRIGAFVQDNINLHEKDKGVHVSEYLRAIMMVCLDRDPSSRSRPPLLINDPFFQKHFLGVEHTGPSPGSEAYDILRVRTPSPCPLPGNPFFQPVQDIDTQDRAVAPAAASAGSHQYRASTAK</sequence>
<evidence type="ECO:0000313" key="3">
    <source>
        <dbReference type="EMBL" id="CEM11029.1"/>
    </source>
</evidence>
<proteinExistence type="predicted"/>
<dbReference type="AlphaFoldDB" id="A0A0G4FDT6"/>
<dbReference type="SUPFAM" id="SSF56112">
    <property type="entry name" value="Protein kinase-like (PK-like)"/>
    <property type="match status" value="1"/>
</dbReference>
<evidence type="ECO:0000256" key="1">
    <source>
        <dbReference type="SAM" id="MobiDB-lite"/>
    </source>
</evidence>
<dbReference type="SMART" id="SM00220">
    <property type="entry name" value="S_TKc"/>
    <property type="match status" value="1"/>
</dbReference>
<dbReference type="EMBL" id="CDMY01000408">
    <property type="protein sequence ID" value="CEM11029.1"/>
    <property type="molecule type" value="Genomic_DNA"/>
</dbReference>
<reference evidence="3 4" key="1">
    <citation type="submission" date="2014-11" db="EMBL/GenBank/DDBJ databases">
        <authorList>
            <person name="Zhu J."/>
            <person name="Qi W."/>
            <person name="Song R."/>
        </authorList>
    </citation>
    <scope>NUCLEOTIDE SEQUENCE [LARGE SCALE GENOMIC DNA]</scope>
</reference>
<dbReference type="InParanoid" id="A0A0G4FDT6"/>
<evidence type="ECO:0000259" key="2">
    <source>
        <dbReference type="PROSITE" id="PS50011"/>
    </source>
</evidence>
<dbReference type="InterPro" id="IPR000719">
    <property type="entry name" value="Prot_kinase_dom"/>
</dbReference>
<dbReference type="GO" id="GO:0005524">
    <property type="term" value="F:ATP binding"/>
    <property type="evidence" value="ECO:0007669"/>
    <property type="project" value="InterPro"/>
</dbReference>
<dbReference type="GO" id="GO:0004672">
    <property type="term" value="F:protein kinase activity"/>
    <property type="evidence" value="ECO:0007669"/>
    <property type="project" value="InterPro"/>
</dbReference>
<name>A0A0G4FDT6_VITBC</name>
<dbReference type="Proteomes" id="UP000041254">
    <property type="component" value="Unassembled WGS sequence"/>
</dbReference>
<feature type="region of interest" description="Disordered" evidence="1">
    <location>
        <begin position="473"/>
        <end position="494"/>
    </location>
</feature>
<dbReference type="VEuPathDB" id="CryptoDB:Vbra_8995"/>
<accession>A0A0G4FDT6</accession>
<feature type="compositionally biased region" description="Polar residues" evidence="1">
    <location>
        <begin position="484"/>
        <end position="494"/>
    </location>
</feature>
<keyword evidence="4" id="KW-1185">Reference proteome</keyword>
<organism evidence="3 4">
    <name type="scientific">Vitrella brassicaformis (strain CCMP3155)</name>
    <dbReference type="NCBI Taxonomy" id="1169540"/>
    <lineage>
        <taxon>Eukaryota</taxon>
        <taxon>Sar</taxon>
        <taxon>Alveolata</taxon>
        <taxon>Colpodellida</taxon>
        <taxon>Vitrellaceae</taxon>
        <taxon>Vitrella</taxon>
    </lineage>
</organism>
<dbReference type="InterPro" id="IPR011009">
    <property type="entry name" value="Kinase-like_dom_sf"/>
</dbReference>